<proteinExistence type="predicted"/>
<feature type="transmembrane region" description="Helical" evidence="1">
    <location>
        <begin position="109"/>
        <end position="130"/>
    </location>
</feature>
<dbReference type="Pfam" id="PF06966">
    <property type="entry name" value="DUF1295"/>
    <property type="match status" value="1"/>
</dbReference>
<comment type="caution">
    <text evidence="2">The sequence shown here is derived from an EMBL/GenBank/DDBJ whole genome shotgun (WGS) entry which is preliminary data.</text>
</comment>
<gene>
    <name evidence="2" type="ORF">CH371_11040</name>
</gene>
<evidence type="ECO:0000313" key="3">
    <source>
        <dbReference type="Proteomes" id="UP000231912"/>
    </source>
</evidence>
<dbReference type="Proteomes" id="UP000231912">
    <property type="component" value="Unassembled WGS sequence"/>
</dbReference>
<feature type="transmembrane region" description="Helical" evidence="1">
    <location>
        <begin position="6"/>
        <end position="26"/>
    </location>
</feature>
<dbReference type="Gene3D" id="1.20.120.1630">
    <property type="match status" value="1"/>
</dbReference>
<dbReference type="RefSeq" id="WP_100758919.1">
    <property type="nucleotide sequence ID" value="NZ_NPDT01000003.1"/>
</dbReference>
<evidence type="ECO:0000256" key="1">
    <source>
        <dbReference type="SAM" id="Phobius"/>
    </source>
</evidence>
<evidence type="ECO:0000313" key="2">
    <source>
        <dbReference type="EMBL" id="PJZ66044.1"/>
    </source>
</evidence>
<dbReference type="GO" id="GO:0016020">
    <property type="term" value="C:membrane"/>
    <property type="evidence" value="ECO:0007669"/>
    <property type="project" value="TreeGrafter"/>
</dbReference>
<dbReference type="EMBL" id="NPDT01000003">
    <property type="protein sequence ID" value="PJZ66044.1"/>
    <property type="molecule type" value="Genomic_DNA"/>
</dbReference>
<feature type="transmembrane region" description="Helical" evidence="1">
    <location>
        <begin position="33"/>
        <end position="54"/>
    </location>
</feature>
<protein>
    <submittedName>
        <fullName evidence="2">Uncharacterized protein</fullName>
    </submittedName>
</protein>
<feature type="transmembrane region" description="Helical" evidence="1">
    <location>
        <begin position="192"/>
        <end position="213"/>
    </location>
</feature>
<keyword evidence="1" id="KW-0812">Transmembrane</keyword>
<organism evidence="2 3">
    <name type="scientific">Leptospira wolffii</name>
    <dbReference type="NCBI Taxonomy" id="409998"/>
    <lineage>
        <taxon>Bacteria</taxon>
        <taxon>Pseudomonadati</taxon>
        <taxon>Spirochaetota</taxon>
        <taxon>Spirochaetia</taxon>
        <taxon>Leptospirales</taxon>
        <taxon>Leptospiraceae</taxon>
        <taxon>Leptospira</taxon>
    </lineage>
</organism>
<dbReference type="PANTHER" id="PTHR32251">
    <property type="entry name" value="3-OXO-5-ALPHA-STEROID 4-DEHYDROGENASE"/>
    <property type="match status" value="1"/>
</dbReference>
<reference evidence="2 3" key="1">
    <citation type="submission" date="2017-07" db="EMBL/GenBank/DDBJ databases">
        <title>Leptospira spp. isolated from tropical soils.</title>
        <authorList>
            <person name="Thibeaux R."/>
            <person name="Iraola G."/>
            <person name="Ferres I."/>
            <person name="Bierque E."/>
            <person name="Girault D."/>
            <person name="Soupe-Gilbert M.-E."/>
            <person name="Picardeau M."/>
            <person name="Goarant C."/>
        </authorList>
    </citation>
    <scope>NUCLEOTIDE SEQUENCE [LARGE SCALE GENOMIC DNA]</scope>
    <source>
        <strain evidence="2 3">FH2-C-A2</strain>
    </source>
</reference>
<dbReference type="PROSITE" id="PS50244">
    <property type="entry name" value="S5A_REDUCTASE"/>
    <property type="match status" value="1"/>
</dbReference>
<dbReference type="AlphaFoldDB" id="A0A2M9ZCG0"/>
<feature type="transmembrane region" description="Helical" evidence="1">
    <location>
        <begin position="66"/>
        <end position="88"/>
    </location>
</feature>
<name>A0A2M9ZCG0_9LEPT</name>
<sequence length="264" mass="30186">MYEKALSMILTAWVVVFFLMSLLWLIGKFIRNYAIVDLGWGLCISTVAIVYFLLGDASSTRKAIFAFMATVWGWRLSYFIFTTRVLSGHEDPRYAAFRKDYGNQVDRKFFTNVFQFQGILGTALSLPFLFPALNPTVETHPLEVIGLAVFVIGILGESSADFQLAEFKSEKSNEGKVCDTGLWRYSRHPNYFFEWVIWISFGLVSLASPWGWLGLLSPLTMYLLLTKITGIPLNEAGQLKSKGRLYEEYRSKTSAFFPWFPKSY</sequence>
<accession>A0A2M9ZCG0</accession>
<dbReference type="InterPro" id="IPR010721">
    <property type="entry name" value="UstE-like"/>
</dbReference>
<keyword evidence="1" id="KW-0472">Membrane</keyword>
<keyword evidence="1" id="KW-1133">Transmembrane helix</keyword>
<dbReference type="PANTHER" id="PTHR32251:SF17">
    <property type="entry name" value="STEROID 5-ALPHA REDUCTASE C-TERMINAL DOMAIN-CONTAINING PROTEIN"/>
    <property type="match status" value="1"/>
</dbReference>